<dbReference type="RefSeq" id="WP_425561878.1">
    <property type="nucleotide sequence ID" value="NZ_BAAAZU010000008.1"/>
</dbReference>
<evidence type="ECO:0000313" key="2">
    <source>
        <dbReference type="EMBL" id="GAA3924604.1"/>
    </source>
</evidence>
<proteinExistence type="predicted"/>
<gene>
    <name evidence="2" type="ORF">GCM10022229_18120</name>
</gene>
<name>A0ABP7MJA2_9GAMM</name>
<dbReference type="NCBIfam" id="NF047646">
    <property type="entry name" value="REP_Tyr_transpos"/>
    <property type="match status" value="1"/>
</dbReference>
<dbReference type="PANTHER" id="PTHR36966:SF1">
    <property type="entry name" value="REP-ASSOCIATED TYROSINE TRANSPOSASE"/>
    <property type="match status" value="1"/>
</dbReference>
<dbReference type="SMART" id="SM01321">
    <property type="entry name" value="Y1_Tnp"/>
    <property type="match status" value="1"/>
</dbReference>
<comment type="caution">
    <text evidence="2">The sequence shown here is derived from an EMBL/GenBank/DDBJ whole genome shotgun (WGS) entry which is preliminary data.</text>
</comment>
<protein>
    <submittedName>
        <fullName evidence="2">Transposase</fullName>
    </submittedName>
</protein>
<dbReference type="Pfam" id="PF01797">
    <property type="entry name" value="Y1_Tnp"/>
    <property type="match status" value="1"/>
</dbReference>
<dbReference type="InterPro" id="IPR036515">
    <property type="entry name" value="Transposase_17_sf"/>
</dbReference>
<dbReference type="SUPFAM" id="SSF143422">
    <property type="entry name" value="Transposase IS200-like"/>
    <property type="match status" value="1"/>
</dbReference>
<dbReference type="InterPro" id="IPR052715">
    <property type="entry name" value="RAYT_transposase"/>
</dbReference>
<feature type="domain" description="Transposase IS200-like" evidence="1">
    <location>
        <begin position="15"/>
        <end position="130"/>
    </location>
</feature>
<dbReference type="EMBL" id="BAAAZU010000008">
    <property type="protein sequence ID" value="GAA3924604.1"/>
    <property type="molecule type" value="Genomic_DNA"/>
</dbReference>
<accession>A0ABP7MJA2</accession>
<dbReference type="Proteomes" id="UP001501727">
    <property type="component" value="Unassembled WGS sequence"/>
</dbReference>
<keyword evidence="3" id="KW-1185">Reference proteome</keyword>
<organism evidence="2 3">
    <name type="scientific">Luteimonas lutimaris</name>
    <dbReference type="NCBI Taxonomy" id="698645"/>
    <lineage>
        <taxon>Bacteria</taxon>
        <taxon>Pseudomonadati</taxon>
        <taxon>Pseudomonadota</taxon>
        <taxon>Gammaproteobacteria</taxon>
        <taxon>Lysobacterales</taxon>
        <taxon>Lysobacteraceae</taxon>
        <taxon>Luteimonas</taxon>
    </lineage>
</organism>
<evidence type="ECO:0000259" key="1">
    <source>
        <dbReference type="SMART" id="SM01321"/>
    </source>
</evidence>
<dbReference type="Gene3D" id="3.30.70.1290">
    <property type="entry name" value="Transposase IS200-like"/>
    <property type="match status" value="1"/>
</dbReference>
<reference evidence="3" key="1">
    <citation type="journal article" date="2019" name="Int. J. Syst. Evol. Microbiol.">
        <title>The Global Catalogue of Microorganisms (GCM) 10K type strain sequencing project: providing services to taxonomists for standard genome sequencing and annotation.</title>
        <authorList>
            <consortium name="The Broad Institute Genomics Platform"/>
            <consortium name="The Broad Institute Genome Sequencing Center for Infectious Disease"/>
            <person name="Wu L."/>
            <person name="Ma J."/>
        </authorList>
    </citation>
    <scope>NUCLEOTIDE SEQUENCE [LARGE SCALE GENOMIC DNA]</scope>
    <source>
        <strain evidence="3">JCM 16916</strain>
    </source>
</reference>
<sequence length="153" mass="17340">MGAGHQALRRGRWSEAGRIYLVTFTTARRQPHFIDWPVASDAARLMANSSAWHESRLLAWVLMPDHWHGLVELGDGVLLADCTRRVKGASARSLRQRHPIPGRVWATGYHDHALRKQGDLLAAARYLVMNPVRARLVSRVGDYPFWDAVWISP</sequence>
<dbReference type="InterPro" id="IPR002686">
    <property type="entry name" value="Transposase_17"/>
</dbReference>
<evidence type="ECO:0000313" key="3">
    <source>
        <dbReference type="Proteomes" id="UP001501727"/>
    </source>
</evidence>
<dbReference type="PANTHER" id="PTHR36966">
    <property type="entry name" value="REP-ASSOCIATED TYROSINE TRANSPOSASE"/>
    <property type="match status" value="1"/>
</dbReference>